<accession>A0A835P575</accession>
<dbReference type="EMBL" id="JADCNM010000543">
    <property type="protein sequence ID" value="KAG0446749.1"/>
    <property type="molecule type" value="Genomic_DNA"/>
</dbReference>
<sequence>EQVRLKSIGQRAKLACGGCAAVATKLLLLRWSPSPISHDHVKAFSLVVLRSFALKQTSGRKELLPNNCFDVCMNDGRLWKISSGIVFKKCFLKYSFENRK</sequence>
<dbReference type="Proteomes" id="UP000639772">
    <property type="component" value="Unassembled WGS sequence"/>
</dbReference>
<evidence type="ECO:0000313" key="2">
    <source>
        <dbReference type="Proteomes" id="UP000639772"/>
    </source>
</evidence>
<gene>
    <name evidence="1" type="ORF">HPP92_028663</name>
</gene>
<protein>
    <submittedName>
        <fullName evidence="1">Uncharacterized protein</fullName>
    </submittedName>
</protein>
<evidence type="ECO:0000313" key="1">
    <source>
        <dbReference type="EMBL" id="KAG0446749.1"/>
    </source>
</evidence>
<name>A0A835P575_VANPL</name>
<organism evidence="1 2">
    <name type="scientific">Vanilla planifolia</name>
    <name type="common">Vanilla</name>
    <dbReference type="NCBI Taxonomy" id="51239"/>
    <lineage>
        <taxon>Eukaryota</taxon>
        <taxon>Viridiplantae</taxon>
        <taxon>Streptophyta</taxon>
        <taxon>Embryophyta</taxon>
        <taxon>Tracheophyta</taxon>
        <taxon>Spermatophyta</taxon>
        <taxon>Magnoliopsida</taxon>
        <taxon>Liliopsida</taxon>
        <taxon>Asparagales</taxon>
        <taxon>Orchidaceae</taxon>
        <taxon>Vanilloideae</taxon>
        <taxon>Vanilleae</taxon>
        <taxon>Vanilla</taxon>
    </lineage>
</organism>
<reference evidence="1 2" key="1">
    <citation type="journal article" date="2020" name="Nat. Food">
        <title>A phased Vanilla planifolia genome enables genetic improvement of flavour and production.</title>
        <authorList>
            <person name="Hasing T."/>
            <person name="Tang H."/>
            <person name="Brym M."/>
            <person name="Khazi F."/>
            <person name="Huang T."/>
            <person name="Chambers A.H."/>
        </authorList>
    </citation>
    <scope>NUCLEOTIDE SEQUENCE [LARGE SCALE GENOMIC DNA]</scope>
    <source>
        <tissue evidence="1">Leaf</tissue>
    </source>
</reference>
<dbReference type="AlphaFoldDB" id="A0A835P575"/>
<comment type="caution">
    <text evidence="1">The sequence shown here is derived from an EMBL/GenBank/DDBJ whole genome shotgun (WGS) entry which is preliminary data.</text>
</comment>
<feature type="non-terminal residue" evidence="1">
    <location>
        <position position="1"/>
    </location>
</feature>
<proteinExistence type="predicted"/>